<organism evidence="1 2">
    <name type="scientific">Flavihumibacter petaseus NBRC 106054</name>
    <dbReference type="NCBI Taxonomy" id="1220578"/>
    <lineage>
        <taxon>Bacteria</taxon>
        <taxon>Pseudomonadati</taxon>
        <taxon>Bacteroidota</taxon>
        <taxon>Chitinophagia</taxon>
        <taxon>Chitinophagales</taxon>
        <taxon>Chitinophagaceae</taxon>
        <taxon>Flavihumibacter</taxon>
    </lineage>
</organism>
<evidence type="ECO:0000313" key="1">
    <source>
        <dbReference type="EMBL" id="GAO44712.1"/>
    </source>
</evidence>
<proteinExistence type="predicted"/>
<dbReference type="AlphaFoldDB" id="A0A0E9N402"/>
<dbReference type="STRING" id="1220578.FPE01S_03_07510"/>
<name>A0A0E9N402_9BACT</name>
<dbReference type="OrthoDB" id="8447461at2"/>
<dbReference type="RefSeq" id="WP_046370582.1">
    <property type="nucleotide sequence ID" value="NZ_BBWV01000003.1"/>
</dbReference>
<accession>A0A0E9N402</accession>
<dbReference type="EMBL" id="BBWV01000003">
    <property type="protein sequence ID" value="GAO44712.1"/>
    <property type="molecule type" value="Genomic_DNA"/>
</dbReference>
<reference evidence="1 2" key="1">
    <citation type="submission" date="2015-04" db="EMBL/GenBank/DDBJ databases">
        <title>Whole genome shotgun sequence of Flavihumibacter petaseus NBRC 106054.</title>
        <authorList>
            <person name="Miyazawa S."/>
            <person name="Hosoyama A."/>
            <person name="Hashimoto M."/>
            <person name="Noguchi M."/>
            <person name="Tsuchikane K."/>
            <person name="Ohji S."/>
            <person name="Yamazoe A."/>
            <person name="Ichikawa N."/>
            <person name="Kimura A."/>
            <person name="Fujita N."/>
        </authorList>
    </citation>
    <scope>NUCLEOTIDE SEQUENCE [LARGE SCALE GENOMIC DNA]</scope>
    <source>
        <strain evidence="1 2">NBRC 106054</strain>
    </source>
</reference>
<protein>
    <submittedName>
        <fullName evidence="1">Uncharacterized protein</fullName>
    </submittedName>
</protein>
<gene>
    <name evidence="1" type="ORF">FPE01S_03_07510</name>
</gene>
<evidence type="ECO:0000313" key="2">
    <source>
        <dbReference type="Proteomes" id="UP000033121"/>
    </source>
</evidence>
<sequence length="143" mass="16488">MSKFKKPNASGENPAISLAKQLAEQQAKELINFSFKYLNGDHEKFCYYPHEGNYFAELIARLKALSSITKQEFLSNRSSALRAHPIDWNGTTESCFGFPREEEIVDIPYQFSINSNEAGRVHGFFIYNTFYSVWLDKSHLLYS</sequence>
<dbReference type="Proteomes" id="UP000033121">
    <property type="component" value="Unassembled WGS sequence"/>
</dbReference>
<comment type="caution">
    <text evidence="1">The sequence shown here is derived from an EMBL/GenBank/DDBJ whole genome shotgun (WGS) entry which is preliminary data.</text>
</comment>
<keyword evidence="2" id="KW-1185">Reference proteome</keyword>